<dbReference type="EMBL" id="BK015644">
    <property type="protein sequence ID" value="DAE17676.1"/>
    <property type="molecule type" value="Genomic_DNA"/>
</dbReference>
<evidence type="ECO:0000313" key="1">
    <source>
        <dbReference type="EMBL" id="DAE17676.1"/>
    </source>
</evidence>
<protein>
    <submittedName>
        <fullName evidence="1">Uncharacterized protein</fullName>
    </submittedName>
</protein>
<sequence>MVINLLLEKLNSKYHFNSGGCCYVAYLIAKELEEMNEPFYLIIQASSWKGNHYCISCPKFGLINPFQDYQHQVHLRASSDTIKRIYDDNEWSLKYDTSKNEELAKEIKNIFNLFIIKKGD</sequence>
<reference evidence="1" key="1">
    <citation type="journal article" date="2021" name="Proc. Natl. Acad. Sci. U.S.A.">
        <title>A Catalog of Tens of Thousands of Viruses from Human Metagenomes Reveals Hidden Associations with Chronic Diseases.</title>
        <authorList>
            <person name="Tisza M.J."/>
            <person name="Buck C.B."/>
        </authorList>
    </citation>
    <scope>NUCLEOTIDE SEQUENCE</scope>
    <source>
        <strain evidence="1">Ct73D3</strain>
    </source>
</reference>
<proteinExistence type="predicted"/>
<name>A0A8S5QGJ8_9CAUD</name>
<organism evidence="1">
    <name type="scientific">Siphoviridae sp. ct73D3</name>
    <dbReference type="NCBI Taxonomy" id="2825347"/>
    <lineage>
        <taxon>Viruses</taxon>
        <taxon>Duplodnaviria</taxon>
        <taxon>Heunggongvirae</taxon>
        <taxon>Uroviricota</taxon>
        <taxon>Caudoviricetes</taxon>
    </lineage>
</organism>
<accession>A0A8S5QGJ8</accession>